<dbReference type="InterPro" id="IPR027039">
    <property type="entry name" value="Crtac1"/>
</dbReference>
<dbReference type="Gene3D" id="2.130.10.130">
    <property type="entry name" value="Integrin alpha, N-terminal"/>
    <property type="match status" value="1"/>
</dbReference>
<accession>A0A3B0TBH1</accession>
<dbReference type="InterPro" id="IPR011519">
    <property type="entry name" value="UnbV_ASPIC"/>
</dbReference>
<evidence type="ECO:0000259" key="1">
    <source>
        <dbReference type="Pfam" id="PF07593"/>
    </source>
</evidence>
<dbReference type="SUPFAM" id="SSF69318">
    <property type="entry name" value="Integrin alpha N-terminal domain"/>
    <property type="match status" value="1"/>
</dbReference>
<dbReference type="AlphaFoldDB" id="A0A3B0TBH1"/>
<organism evidence="2">
    <name type="scientific">hydrothermal vent metagenome</name>
    <dbReference type="NCBI Taxonomy" id="652676"/>
    <lineage>
        <taxon>unclassified sequences</taxon>
        <taxon>metagenomes</taxon>
        <taxon>ecological metagenomes</taxon>
    </lineage>
</organism>
<evidence type="ECO:0000313" key="2">
    <source>
        <dbReference type="EMBL" id="VAW15991.1"/>
    </source>
</evidence>
<gene>
    <name evidence="2" type="ORF">MNBD_ALPHA09-1991</name>
</gene>
<dbReference type="EMBL" id="UOEM01000092">
    <property type="protein sequence ID" value="VAW15991.1"/>
    <property type="molecule type" value="Genomic_DNA"/>
</dbReference>
<dbReference type="PANTHER" id="PTHR16026:SF0">
    <property type="entry name" value="CARTILAGE ACIDIC PROTEIN 1"/>
    <property type="match status" value="1"/>
</dbReference>
<dbReference type="Pfam" id="PF07593">
    <property type="entry name" value="UnbV_ASPIC"/>
    <property type="match status" value="1"/>
</dbReference>
<dbReference type="InterPro" id="IPR028994">
    <property type="entry name" value="Integrin_alpha_N"/>
</dbReference>
<feature type="domain" description="ASPIC/UnbV" evidence="1">
    <location>
        <begin position="466"/>
        <end position="527"/>
    </location>
</feature>
<dbReference type="PANTHER" id="PTHR16026">
    <property type="entry name" value="CARTILAGE ACIDIC PROTEIN 1"/>
    <property type="match status" value="1"/>
</dbReference>
<proteinExistence type="predicted"/>
<reference evidence="2" key="1">
    <citation type="submission" date="2018-06" db="EMBL/GenBank/DDBJ databases">
        <authorList>
            <person name="Zhirakovskaya E."/>
        </authorList>
    </citation>
    <scope>NUCLEOTIDE SEQUENCE</scope>
</reference>
<protein>
    <submittedName>
        <fullName evidence="2">FG-GAP repeat domain protein</fullName>
    </submittedName>
</protein>
<sequence>MMKKAVLFTAIAFGFPAPAMAGDNFSFDVPAMEEVSLEAGITHAYDGPWEFFIGGGAASFDCNGDRMPDLFVAGGTNPAKLYINRSKPAGALRFETGPTGLSDAKSKKILGAYPVNIDNDDYTDLVILRLGENIILKGGPDCAFTAANRAFGFDGGRSWTPAFSATWEADARYPALAFGNYVDRSAPGSPWGTCDKNVFLRPRETQDGGPDYSEALALEPSYCTLSMLFTDWNKSGERALRVTNDRQYYRGGYEQLWRIPPKGAPRQYSSAQGWKKLKIWGMGIAEADLDQDGLPEYALTSMGDTMLQVLDEEADEDRPTYRDMAFEKQMTAHRPYVGTDLKPSTGWHTQFADFNNDTRLDLYIAKGNVEAMPDFARFDPDNLLLGGANGKFHERGYEAGIALPRKGRGAVVEDFNADGQLDLVVVNRGGNVSLFRNTGAATKWGTRPMGNWLGIELQNGQINPDAIGARIVVKTGNLSQSRTVQIGGGHASGQVGFVHFGLGVAERATIRVQWPDGDWSHEYRVFANNFVVIPRGKPDALYWYPKPAE</sequence>
<name>A0A3B0TBH1_9ZZZZ</name>